<reference evidence="1 2" key="1">
    <citation type="submission" date="2020-08" db="EMBL/GenBank/DDBJ databases">
        <title>Genomic Encyclopedia of Type Strains, Phase IV (KMG-IV): sequencing the most valuable type-strain genomes for metagenomic binning, comparative biology and taxonomic classification.</title>
        <authorList>
            <person name="Goeker M."/>
        </authorList>
    </citation>
    <scope>NUCLEOTIDE SEQUENCE [LARGE SCALE GENOMIC DNA]</scope>
    <source>
        <strain evidence="1 2">DSM 25024</strain>
    </source>
</reference>
<accession>A0A7W6FW86</accession>
<organism evidence="1 2">
    <name type="scientific">Aureimonas phyllosphaerae</name>
    <dbReference type="NCBI Taxonomy" id="1166078"/>
    <lineage>
        <taxon>Bacteria</taxon>
        <taxon>Pseudomonadati</taxon>
        <taxon>Pseudomonadota</taxon>
        <taxon>Alphaproteobacteria</taxon>
        <taxon>Hyphomicrobiales</taxon>
        <taxon>Aurantimonadaceae</taxon>
        <taxon>Aureimonas</taxon>
    </lineage>
</organism>
<dbReference type="EMBL" id="JACIDO010000013">
    <property type="protein sequence ID" value="MBB3937936.1"/>
    <property type="molecule type" value="Genomic_DNA"/>
</dbReference>
<protein>
    <submittedName>
        <fullName evidence="1">Uncharacterized protein</fullName>
    </submittedName>
</protein>
<keyword evidence="2" id="KW-1185">Reference proteome</keyword>
<sequence length="761" mass="82913">MSFDESEILLAPDVTDIGRYALAGTDRVTVGALGWPAHWSRLTVATKPGAPTVVIVSAGEMHNVGAIYANGDPIETDLQVYKPIAASDEAWVALVLRPRTDEITLNRAIETGEEPLQESVPVVMPVAKRFSRVFGITVQQGMASPAPARRPVIAATDCCVAFVRLTTSGVAEIVANEPARVKTVYEIETRTVALEVQMVKVIQDTTTIATDLAALGGDVLELARRVPPRELVEQFSRDISRHNQILNVPEEARNYWFDQALVKDRWDFAHAAARFRINEGIRFQYQNERDSQIRLLNPDSADIKRSGNLVLPAWSEVTRVANLTGSGTKDISNTVHTVVTATQLQRPVTKVSYGPTITVCENMAGWGSAGLPARRPQEVFAANGRTFQYAGYQGAQSFDAHQVHAVREVITQTTQESYTVYNTETFGLNGAIHGQTFLSSQVMIATSIEVFVKRVGSTGDVLLVLCLLNEAGAPDFNSVIARVNKPRGELVANAWNKIDIPPTLLDQGERYAWFTVTTGNHAFGTSDANAFSGGSAFVCTDGVWSQLSTTEDFLFKVNGARFAASRVTVPLESAILEGGMTELTLLFDNLLPAGTKIAFEVKSEGRDEWVPIDPREANALTNLPALVQIRAVLIGTADIAPGIVIDQWARVRTGRMRNDLQAIGKELTFGFSSSQAQIVVNMDAYDSVHHTCTPKIILADGTVVSPASITPVVDREKPSRTKFTANFNFGSPQTRARWRLDATTDTVVSVPFGQDIQLNAF</sequence>
<dbReference type="AlphaFoldDB" id="A0A7W6FW86"/>
<evidence type="ECO:0000313" key="1">
    <source>
        <dbReference type="EMBL" id="MBB3937936.1"/>
    </source>
</evidence>
<proteinExistence type="predicted"/>
<dbReference type="RefSeq" id="WP_175526933.1">
    <property type="nucleotide sequence ID" value="NZ_FOOA01000025.1"/>
</dbReference>
<gene>
    <name evidence="1" type="ORF">GGR05_004105</name>
</gene>
<evidence type="ECO:0000313" key="2">
    <source>
        <dbReference type="Proteomes" id="UP000531216"/>
    </source>
</evidence>
<dbReference type="Proteomes" id="UP000531216">
    <property type="component" value="Unassembled WGS sequence"/>
</dbReference>
<comment type="caution">
    <text evidence="1">The sequence shown here is derived from an EMBL/GenBank/DDBJ whole genome shotgun (WGS) entry which is preliminary data.</text>
</comment>
<name>A0A7W6FW86_9HYPH</name>